<comment type="caution">
    <text evidence="1">The sequence shown here is derived from an EMBL/GenBank/DDBJ whole genome shotgun (WGS) entry which is preliminary data.</text>
</comment>
<protein>
    <submittedName>
        <fullName evidence="1">UBN2_3 domain-containing protein</fullName>
    </submittedName>
</protein>
<dbReference type="Proteomes" id="UP000321393">
    <property type="component" value="Unassembled WGS sequence"/>
</dbReference>
<evidence type="ECO:0000313" key="1">
    <source>
        <dbReference type="EMBL" id="KAA0048387.1"/>
    </source>
</evidence>
<name>A0A5A7U2B5_CUCMM</name>
<dbReference type="EMBL" id="SSTE01012924">
    <property type="protein sequence ID" value="KAA0048387.1"/>
    <property type="molecule type" value="Genomic_DNA"/>
</dbReference>
<dbReference type="PANTHER" id="PTHR47481">
    <property type="match status" value="1"/>
</dbReference>
<dbReference type="AlphaFoldDB" id="A0A5A7U2B5"/>
<evidence type="ECO:0000313" key="4">
    <source>
        <dbReference type="Proteomes" id="UP000321947"/>
    </source>
</evidence>
<reference evidence="3 4" key="1">
    <citation type="submission" date="2019-08" db="EMBL/GenBank/DDBJ databases">
        <title>Draft genome sequences of two oriental melons (Cucumis melo L. var makuwa).</title>
        <authorList>
            <person name="Kwon S.-Y."/>
        </authorList>
    </citation>
    <scope>NUCLEOTIDE SEQUENCE [LARGE SCALE GENOMIC DNA]</scope>
    <source>
        <strain evidence="4">cv. Chang Bougi</strain>
        <strain evidence="3">cv. SW 3</strain>
        <tissue evidence="1">Leaf</tissue>
    </source>
</reference>
<dbReference type="EMBL" id="SSTD01017517">
    <property type="protein sequence ID" value="TYJ99864.1"/>
    <property type="molecule type" value="Genomic_DNA"/>
</dbReference>
<organism evidence="1 3">
    <name type="scientific">Cucumis melo var. makuwa</name>
    <name type="common">Oriental melon</name>
    <dbReference type="NCBI Taxonomy" id="1194695"/>
    <lineage>
        <taxon>Eukaryota</taxon>
        <taxon>Viridiplantae</taxon>
        <taxon>Streptophyta</taxon>
        <taxon>Embryophyta</taxon>
        <taxon>Tracheophyta</taxon>
        <taxon>Spermatophyta</taxon>
        <taxon>Magnoliopsida</taxon>
        <taxon>eudicotyledons</taxon>
        <taxon>Gunneridae</taxon>
        <taxon>Pentapetalae</taxon>
        <taxon>rosids</taxon>
        <taxon>fabids</taxon>
        <taxon>Cucurbitales</taxon>
        <taxon>Cucurbitaceae</taxon>
        <taxon>Benincaseae</taxon>
        <taxon>Cucumis</taxon>
    </lineage>
</organism>
<evidence type="ECO:0000313" key="2">
    <source>
        <dbReference type="EMBL" id="TYJ99864.1"/>
    </source>
</evidence>
<dbReference type="PANTHER" id="PTHR47481:SF31">
    <property type="entry name" value="OS01G0873500 PROTEIN"/>
    <property type="match status" value="1"/>
</dbReference>
<dbReference type="Proteomes" id="UP000321947">
    <property type="component" value="Unassembled WGS sequence"/>
</dbReference>
<evidence type="ECO:0000313" key="3">
    <source>
        <dbReference type="Proteomes" id="UP000321393"/>
    </source>
</evidence>
<dbReference type="Pfam" id="PF14223">
    <property type="entry name" value="Retrotran_gag_2"/>
    <property type="match status" value="1"/>
</dbReference>
<gene>
    <name evidence="2" type="ORF">E5676_scaffold474G00060</name>
    <name evidence="1" type="ORF">E6C27_scaffold264G001070</name>
</gene>
<accession>A0A5A7U2B5</accession>
<proteinExistence type="predicted"/>
<dbReference type="OrthoDB" id="1845088at2759"/>
<sequence length="105" mass="11449">MLKAHKLFVFIDGSNTALAVRIAVQATTSDKPSSSTSTTSMVANPLYDDWITKDQALTTLINATLSPKALAYIFGSNSSYDVWTTLKKHHSSNSQSNIIKLKTDL</sequence>